<comment type="pathway">
    <text evidence="4">Lipid metabolism.</text>
</comment>
<evidence type="ECO:0000256" key="6">
    <source>
        <dbReference type="ARBA" id="ARBA00012487"/>
    </source>
</evidence>
<comment type="similarity">
    <text evidence="5 18">Belongs to the CDS family.</text>
</comment>
<dbReference type="PANTHER" id="PTHR46382:SF1">
    <property type="entry name" value="PHOSPHATIDATE CYTIDYLYLTRANSFERASE"/>
    <property type="match status" value="1"/>
</dbReference>
<keyword evidence="16" id="KW-0594">Phospholipid biosynthesis</keyword>
<keyword evidence="17" id="KW-1208">Phospholipid metabolism</keyword>
<feature type="transmembrane region" description="Helical" evidence="19">
    <location>
        <begin position="33"/>
        <end position="51"/>
    </location>
</feature>
<gene>
    <name evidence="20" type="ORF">KIP89_04160</name>
</gene>
<evidence type="ECO:0000256" key="12">
    <source>
        <dbReference type="ARBA" id="ARBA00022695"/>
    </source>
</evidence>
<feature type="transmembrane region" description="Helical" evidence="19">
    <location>
        <begin position="130"/>
        <end position="151"/>
    </location>
</feature>
<comment type="subcellular location">
    <subcellularLocation>
        <location evidence="2">Cell membrane</location>
        <topology evidence="2">Multi-pass membrane protein</topology>
    </subcellularLocation>
</comment>
<evidence type="ECO:0000256" key="10">
    <source>
        <dbReference type="ARBA" id="ARBA00022679"/>
    </source>
</evidence>
<dbReference type="PANTHER" id="PTHR46382">
    <property type="entry name" value="PHOSPHATIDATE CYTIDYLYLTRANSFERASE"/>
    <property type="match status" value="1"/>
</dbReference>
<protein>
    <recommendedName>
        <fullName evidence="7 18">Phosphatidate cytidylyltransferase</fullName>
        <ecNumber evidence="6 18">2.7.7.41</ecNumber>
    </recommendedName>
</protein>
<keyword evidence="9" id="KW-0444">Lipid biosynthesis</keyword>
<evidence type="ECO:0000256" key="11">
    <source>
        <dbReference type="ARBA" id="ARBA00022692"/>
    </source>
</evidence>
<evidence type="ECO:0000256" key="7">
    <source>
        <dbReference type="ARBA" id="ARBA00019373"/>
    </source>
</evidence>
<sequence length="273" mass="28415">MQIGADFRPRLFSALVLAPVVLALCVWGGWPFVGLVVLSAVLILWEWLTVIGAKPKRALLIVGGLCLIGAALMLTIRPLSAASALVILGMVAVALIARGGRRLRVWSPFGVLYAAAAALPALMLREEPGIGLLALVWLFAVVWSTDIAAYFCGRLIGGPKLWPQISPNKTWSGAIGGAVFGMLAGMLALYLGGLSSALLAAPAAFAVSAMSQAGDLFESSMKRRFGVKDSSALIPGHGGLMDRLDGFITAGAFALALGLLRDPSAPALGLLVW</sequence>
<accession>A0ABS5R5Y3</accession>
<organism evidence="20 21">
    <name type="scientific">Ancylobacter radicis</name>
    <dbReference type="NCBI Taxonomy" id="2836179"/>
    <lineage>
        <taxon>Bacteria</taxon>
        <taxon>Pseudomonadati</taxon>
        <taxon>Pseudomonadota</taxon>
        <taxon>Alphaproteobacteria</taxon>
        <taxon>Hyphomicrobiales</taxon>
        <taxon>Xanthobacteraceae</taxon>
        <taxon>Ancylobacter</taxon>
    </lineage>
</organism>
<comment type="catalytic activity">
    <reaction evidence="1 18">
        <text>a 1,2-diacyl-sn-glycero-3-phosphate + CTP + H(+) = a CDP-1,2-diacyl-sn-glycerol + diphosphate</text>
        <dbReference type="Rhea" id="RHEA:16229"/>
        <dbReference type="ChEBI" id="CHEBI:15378"/>
        <dbReference type="ChEBI" id="CHEBI:33019"/>
        <dbReference type="ChEBI" id="CHEBI:37563"/>
        <dbReference type="ChEBI" id="CHEBI:58332"/>
        <dbReference type="ChEBI" id="CHEBI:58608"/>
        <dbReference type="EC" id="2.7.7.41"/>
    </reaction>
</comment>
<keyword evidence="8" id="KW-1003">Cell membrane</keyword>
<evidence type="ECO:0000256" key="5">
    <source>
        <dbReference type="ARBA" id="ARBA00010185"/>
    </source>
</evidence>
<keyword evidence="10 18" id="KW-0808">Transferase</keyword>
<feature type="transmembrane region" description="Helical" evidence="19">
    <location>
        <begin position="82"/>
        <end position="98"/>
    </location>
</feature>
<evidence type="ECO:0000256" key="9">
    <source>
        <dbReference type="ARBA" id="ARBA00022516"/>
    </source>
</evidence>
<proteinExistence type="inferred from homology"/>
<dbReference type="RefSeq" id="WP_213754148.1">
    <property type="nucleotide sequence ID" value="NZ_JAHCQH010000014.1"/>
</dbReference>
<keyword evidence="11 18" id="KW-0812">Transmembrane</keyword>
<evidence type="ECO:0000256" key="4">
    <source>
        <dbReference type="ARBA" id="ARBA00005189"/>
    </source>
</evidence>
<dbReference type="Pfam" id="PF01148">
    <property type="entry name" value="CTP_transf_1"/>
    <property type="match status" value="1"/>
</dbReference>
<keyword evidence="14" id="KW-0443">Lipid metabolism</keyword>
<evidence type="ECO:0000256" key="13">
    <source>
        <dbReference type="ARBA" id="ARBA00022989"/>
    </source>
</evidence>
<evidence type="ECO:0000256" key="14">
    <source>
        <dbReference type="ARBA" id="ARBA00023098"/>
    </source>
</evidence>
<keyword evidence="12 18" id="KW-0548">Nucleotidyltransferase</keyword>
<keyword evidence="13 19" id="KW-1133">Transmembrane helix</keyword>
<feature type="transmembrane region" description="Helical" evidence="19">
    <location>
        <begin position="171"/>
        <end position="191"/>
    </location>
</feature>
<evidence type="ECO:0000256" key="19">
    <source>
        <dbReference type="SAM" id="Phobius"/>
    </source>
</evidence>
<evidence type="ECO:0000256" key="17">
    <source>
        <dbReference type="ARBA" id="ARBA00023264"/>
    </source>
</evidence>
<dbReference type="GO" id="GO:0004605">
    <property type="term" value="F:phosphatidate cytidylyltransferase activity"/>
    <property type="evidence" value="ECO:0007669"/>
    <property type="project" value="UniProtKB-EC"/>
</dbReference>
<comment type="pathway">
    <text evidence="3 18">Phospholipid metabolism; CDP-diacylglycerol biosynthesis; CDP-diacylglycerol from sn-glycerol 3-phosphate: step 3/3.</text>
</comment>
<evidence type="ECO:0000256" key="15">
    <source>
        <dbReference type="ARBA" id="ARBA00023136"/>
    </source>
</evidence>
<evidence type="ECO:0000256" key="8">
    <source>
        <dbReference type="ARBA" id="ARBA00022475"/>
    </source>
</evidence>
<evidence type="ECO:0000313" key="21">
    <source>
        <dbReference type="Proteomes" id="UP001166585"/>
    </source>
</evidence>
<evidence type="ECO:0000313" key="20">
    <source>
        <dbReference type="EMBL" id="MBS9476296.1"/>
    </source>
</evidence>
<evidence type="ECO:0000256" key="1">
    <source>
        <dbReference type="ARBA" id="ARBA00001698"/>
    </source>
</evidence>
<keyword evidence="15 19" id="KW-0472">Membrane</keyword>
<dbReference type="InterPro" id="IPR000374">
    <property type="entry name" value="PC_trans"/>
</dbReference>
<evidence type="ECO:0000256" key="16">
    <source>
        <dbReference type="ARBA" id="ARBA00023209"/>
    </source>
</evidence>
<evidence type="ECO:0000256" key="18">
    <source>
        <dbReference type="RuleBase" id="RU003938"/>
    </source>
</evidence>
<dbReference type="EC" id="2.7.7.41" evidence="6 18"/>
<name>A0ABS5R5Y3_9HYPH</name>
<feature type="transmembrane region" description="Helical" evidence="19">
    <location>
        <begin position="58"/>
        <end position="76"/>
    </location>
</feature>
<reference evidence="20" key="1">
    <citation type="submission" date="2021-05" db="EMBL/GenBank/DDBJ databases">
        <authorList>
            <person name="Sun Q."/>
            <person name="Inoue M."/>
        </authorList>
    </citation>
    <scope>NUCLEOTIDE SEQUENCE</scope>
    <source>
        <strain evidence="20">VKM B-3255</strain>
    </source>
</reference>
<feature type="transmembrane region" description="Helical" evidence="19">
    <location>
        <begin position="105"/>
        <end position="124"/>
    </location>
</feature>
<keyword evidence="21" id="KW-1185">Reference proteome</keyword>
<dbReference type="PROSITE" id="PS01315">
    <property type="entry name" value="CDS"/>
    <property type="match status" value="1"/>
</dbReference>
<dbReference type="Proteomes" id="UP001166585">
    <property type="component" value="Unassembled WGS sequence"/>
</dbReference>
<comment type="caution">
    <text evidence="20">The sequence shown here is derived from an EMBL/GenBank/DDBJ whole genome shotgun (WGS) entry which is preliminary data.</text>
</comment>
<dbReference type="EMBL" id="JAHCQH010000014">
    <property type="protein sequence ID" value="MBS9476296.1"/>
    <property type="molecule type" value="Genomic_DNA"/>
</dbReference>
<evidence type="ECO:0000256" key="2">
    <source>
        <dbReference type="ARBA" id="ARBA00004651"/>
    </source>
</evidence>
<evidence type="ECO:0000256" key="3">
    <source>
        <dbReference type="ARBA" id="ARBA00005119"/>
    </source>
</evidence>